<dbReference type="Proteomes" id="UP000605970">
    <property type="component" value="Unassembled WGS sequence"/>
</dbReference>
<dbReference type="EMBL" id="JABEBT010000137">
    <property type="protein sequence ID" value="KAF7629910.1"/>
    <property type="molecule type" value="Genomic_DNA"/>
</dbReference>
<reference evidence="1" key="1">
    <citation type="journal article" date="2020" name="Ecol. Evol.">
        <title>Genome structure and content of the rice root-knot nematode (Meloidogyne graminicola).</title>
        <authorList>
            <person name="Phan N.T."/>
            <person name="Danchin E.G.J."/>
            <person name="Klopp C."/>
            <person name="Perfus-Barbeoch L."/>
            <person name="Kozlowski D.K."/>
            <person name="Koutsovoulos G.D."/>
            <person name="Lopez-Roques C."/>
            <person name="Bouchez O."/>
            <person name="Zahm M."/>
            <person name="Besnard G."/>
            <person name="Bellafiore S."/>
        </authorList>
    </citation>
    <scope>NUCLEOTIDE SEQUENCE</scope>
    <source>
        <strain evidence="1">VN-18</strain>
    </source>
</reference>
<name>A0A8S9ZDW9_9BILA</name>
<organism evidence="1 2">
    <name type="scientific">Meloidogyne graminicola</name>
    <dbReference type="NCBI Taxonomy" id="189291"/>
    <lineage>
        <taxon>Eukaryota</taxon>
        <taxon>Metazoa</taxon>
        <taxon>Ecdysozoa</taxon>
        <taxon>Nematoda</taxon>
        <taxon>Chromadorea</taxon>
        <taxon>Rhabditida</taxon>
        <taxon>Tylenchina</taxon>
        <taxon>Tylenchomorpha</taxon>
        <taxon>Tylenchoidea</taxon>
        <taxon>Meloidogynidae</taxon>
        <taxon>Meloidogyninae</taxon>
        <taxon>Meloidogyne</taxon>
    </lineage>
</organism>
<dbReference type="PANTHER" id="PTHR22898">
    <property type="entry name" value="UNCHARACTERIZED GLYCOSOL TRANSFERASE-RELATED"/>
    <property type="match status" value="1"/>
</dbReference>
<comment type="caution">
    <text evidence="1">The sequence shown here is derived from an EMBL/GenBank/DDBJ whole genome shotgun (WGS) entry which is preliminary data.</text>
</comment>
<proteinExistence type="predicted"/>
<evidence type="ECO:0000313" key="2">
    <source>
        <dbReference type="Proteomes" id="UP000605970"/>
    </source>
</evidence>
<gene>
    <name evidence="1" type="ORF">Mgra_00009099</name>
</gene>
<accession>A0A8S9ZDW9</accession>
<evidence type="ECO:0000313" key="1">
    <source>
        <dbReference type="EMBL" id="KAF7629910.1"/>
    </source>
</evidence>
<dbReference type="PANTHER" id="PTHR22898:SF3">
    <property type="entry name" value="ALPHA-1,2-FUCOSYLTRANSFERASE-RELATED"/>
    <property type="match status" value="1"/>
</dbReference>
<keyword evidence="2" id="KW-1185">Reference proteome</keyword>
<dbReference type="OrthoDB" id="5824539at2759"/>
<dbReference type="AlphaFoldDB" id="A0A8S9ZDW9"/>
<protein>
    <submittedName>
        <fullName evidence="1">Uncharacterized protein</fullName>
    </submittedName>
</protein>
<dbReference type="InterPro" id="IPR052501">
    <property type="entry name" value="Alpha-1-2_FucT"/>
</dbReference>
<feature type="non-terminal residue" evidence="1">
    <location>
        <position position="1"/>
    </location>
</feature>
<sequence length="82" mass="9397">RNRGVLLNFAISKCNSLLITASTSIQAWWIGYLMPKGSPIYYNNCQGINCLNILKKDYFPPEWLPLTFNVKGNIILDDNPYE</sequence>